<keyword evidence="6" id="KW-0547">Nucleotide-binding</keyword>
<dbReference type="InterPro" id="IPR050264">
    <property type="entry name" value="Bact_CCA-adding_enz_type3_sf"/>
</dbReference>
<comment type="caution">
    <text evidence="13">The sequence shown here is derived from an EMBL/GenBank/DDBJ whole genome shotgun (WGS) entry which is preliminary data.</text>
</comment>
<keyword evidence="8 9" id="KW-0694">RNA-binding</keyword>
<evidence type="ECO:0000256" key="9">
    <source>
        <dbReference type="RuleBase" id="RU003953"/>
    </source>
</evidence>
<reference evidence="13 14" key="1">
    <citation type="submission" date="2022-01" db="EMBL/GenBank/DDBJ databases">
        <title>Collection of gut derived symbiotic bacterial strains cultured from healthy donors.</title>
        <authorList>
            <person name="Lin H."/>
            <person name="Kohout C."/>
            <person name="Waligurski E."/>
            <person name="Pamer E.G."/>
        </authorList>
    </citation>
    <scope>NUCLEOTIDE SEQUENCE [LARGE SCALE GENOMIC DNA]</scope>
    <source>
        <strain evidence="13 14">DFI.3.7</strain>
    </source>
</reference>
<keyword evidence="4" id="KW-0548">Nucleotidyltransferase</keyword>
<comment type="similarity">
    <text evidence="9">Belongs to the tRNA nucleotidyltransferase/poly(A) polymerase family.</text>
</comment>
<name>A0ABS9M8B8_9FIRM</name>
<sequence>MMKLPPQVNTAFEMLEAAGYEAYLVGGAVRDYVRDNSPAKDWDITTNALPEQVEEIFTGYHLIETGLKHGTVTVVIDQEPLEITTYRVDGDYSDHRHPDSVSFTRSLKDDLERRDFTMNALAYNPRTGVVDFVGGKADIAGDLVRCVGDPDRRFQEDGLRMLRALRFASVYGMTIEAATAAAIHRNKHLLKGIAAERILVELTKMLCVQGAAGVLRDFADVLAVPIPELTPMFGFPQHNPHHDKDVWGHTIAVIESITPEPVLRWAALLHDIGKPSCFSLAEDGIGHFFGHSDQSTSMAESILSRLRFDNASKEQIVRLVRYHDMPITADRKPIKRLLSKHGEDATRQLIELHKADTLGQSAICRHRIAIFEEVSQMINEILQEESCFTLKDLAVNGHDMMTLGFQGPTIGRVLQECLDAVLDEQIPNEHETLMAFAKDRQLKS</sequence>
<dbReference type="SUPFAM" id="SSF81891">
    <property type="entry name" value="Poly A polymerase C-terminal region-like"/>
    <property type="match status" value="1"/>
</dbReference>
<dbReference type="CDD" id="cd05398">
    <property type="entry name" value="NT_ClassII-CCAase"/>
    <property type="match status" value="1"/>
</dbReference>
<dbReference type="PANTHER" id="PTHR46173:SF1">
    <property type="entry name" value="CCA TRNA NUCLEOTIDYLTRANSFERASE 1, MITOCHONDRIAL"/>
    <property type="match status" value="1"/>
</dbReference>
<evidence type="ECO:0000256" key="2">
    <source>
        <dbReference type="ARBA" id="ARBA00022679"/>
    </source>
</evidence>
<comment type="cofactor">
    <cofactor evidence="1">
        <name>Mg(2+)</name>
        <dbReference type="ChEBI" id="CHEBI:18420"/>
    </cofactor>
</comment>
<dbReference type="PANTHER" id="PTHR46173">
    <property type="entry name" value="CCA TRNA NUCLEOTIDYLTRANSFERASE 1, MITOCHONDRIAL"/>
    <property type="match status" value="1"/>
</dbReference>
<keyword evidence="7" id="KW-0460">Magnesium</keyword>
<feature type="domain" description="tRNA nucleotidyltransferase/poly(A) polymerase RNA and SrmB- binding" evidence="11">
    <location>
        <begin position="172"/>
        <end position="213"/>
    </location>
</feature>
<dbReference type="RefSeq" id="WP_238073838.1">
    <property type="nucleotide sequence ID" value="NZ_JAKNJB010000011.1"/>
</dbReference>
<dbReference type="InterPro" id="IPR032810">
    <property type="entry name" value="CCA-adding_enz_C"/>
</dbReference>
<keyword evidence="5" id="KW-0479">Metal-binding</keyword>
<evidence type="ECO:0000256" key="1">
    <source>
        <dbReference type="ARBA" id="ARBA00001946"/>
    </source>
</evidence>
<evidence type="ECO:0000256" key="4">
    <source>
        <dbReference type="ARBA" id="ARBA00022695"/>
    </source>
</evidence>
<dbReference type="Gene3D" id="3.30.460.10">
    <property type="entry name" value="Beta Polymerase, domain 2"/>
    <property type="match status" value="1"/>
</dbReference>
<evidence type="ECO:0000259" key="12">
    <source>
        <dbReference type="Pfam" id="PF13735"/>
    </source>
</evidence>
<accession>A0ABS9M8B8</accession>
<evidence type="ECO:0000256" key="7">
    <source>
        <dbReference type="ARBA" id="ARBA00022842"/>
    </source>
</evidence>
<evidence type="ECO:0000256" key="8">
    <source>
        <dbReference type="ARBA" id="ARBA00022884"/>
    </source>
</evidence>
<dbReference type="InterPro" id="IPR032828">
    <property type="entry name" value="PolyA_RNA-bd"/>
</dbReference>
<organism evidence="13 14">
    <name type="scientific">Intestinimonas massiliensis</name>
    <name type="common">ex Afouda et al. 2020</name>
    <dbReference type="NCBI Taxonomy" id="1673721"/>
    <lineage>
        <taxon>Bacteria</taxon>
        <taxon>Bacillati</taxon>
        <taxon>Bacillota</taxon>
        <taxon>Clostridia</taxon>
        <taxon>Eubacteriales</taxon>
        <taxon>Intestinimonas</taxon>
    </lineage>
</organism>
<feature type="domain" description="CCA-adding enzyme C-terminal" evidence="12">
    <location>
        <begin position="295"/>
        <end position="437"/>
    </location>
</feature>
<evidence type="ECO:0000313" key="14">
    <source>
        <dbReference type="Proteomes" id="UP001200313"/>
    </source>
</evidence>
<protein>
    <submittedName>
        <fullName evidence="13">HD domain-containing protein</fullName>
    </submittedName>
</protein>
<dbReference type="EMBL" id="JAKNJB010000011">
    <property type="protein sequence ID" value="MCG4527018.1"/>
    <property type="molecule type" value="Genomic_DNA"/>
</dbReference>
<dbReference type="CDD" id="cd00077">
    <property type="entry name" value="HDc"/>
    <property type="match status" value="1"/>
</dbReference>
<keyword evidence="2 9" id="KW-0808">Transferase</keyword>
<dbReference type="Proteomes" id="UP001200313">
    <property type="component" value="Unassembled WGS sequence"/>
</dbReference>
<feature type="domain" description="Poly A polymerase head" evidence="10">
    <location>
        <begin position="22"/>
        <end position="144"/>
    </location>
</feature>
<dbReference type="Pfam" id="PF13735">
    <property type="entry name" value="tRNA_NucTran2_2"/>
    <property type="match status" value="1"/>
</dbReference>
<keyword evidence="3" id="KW-0819">tRNA processing</keyword>
<evidence type="ECO:0000259" key="11">
    <source>
        <dbReference type="Pfam" id="PF12627"/>
    </source>
</evidence>
<evidence type="ECO:0000313" key="13">
    <source>
        <dbReference type="EMBL" id="MCG4527018.1"/>
    </source>
</evidence>
<gene>
    <name evidence="13" type="ORF">L0P79_07985</name>
</gene>
<dbReference type="Pfam" id="PF12627">
    <property type="entry name" value="PolyA_pol_RNAbd"/>
    <property type="match status" value="1"/>
</dbReference>
<evidence type="ECO:0000256" key="5">
    <source>
        <dbReference type="ARBA" id="ARBA00022723"/>
    </source>
</evidence>
<proteinExistence type="inferred from homology"/>
<evidence type="ECO:0000256" key="3">
    <source>
        <dbReference type="ARBA" id="ARBA00022694"/>
    </source>
</evidence>
<dbReference type="Gene3D" id="1.10.3090.10">
    <property type="entry name" value="cca-adding enzyme, domain 2"/>
    <property type="match status" value="1"/>
</dbReference>
<keyword evidence="14" id="KW-1185">Reference proteome</keyword>
<dbReference type="Pfam" id="PF01743">
    <property type="entry name" value="PolyA_pol"/>
    <property type="match status" value="1"/>
</dbReference>
<evidence type="ECO:0000259" key="10">
    <source>
        <dbReference type="Pfam" id="PF01743"/>
    </source>
</evidence>
<dbReference type="InterPro" id="IPR002646">
    <property type="entry name" value="PolA_pol_head_dom"/>
</dbReference>
<dbReference type="InterPro" id="IPR043519">
    <property type="entry name" value="NT_sf"/>
</dbReference>
<evidence type="ECO:0000256" key="6">
    <source>
        <dbReference type="ARBA" id="ARBA00022741"/>
    </source>
</evidence>
<dbReference type="InterPro" id="IPR003607">
    <property type="entry name" value="HD/PDEase_dom"/>
</dbReference>
<dbReference type="SUPFAM" id="SSF81301">
    <property type="entry name" value="Nucleotidyltransferase"/>
    <property type="match status" value="1"/>
</dbReference>
<dbReference type="Gene3D" id="1.10.246.80">
    <property type="match status" value="1"/>
</dbReference>